<feature type="non-terminal residue" evidence="2">
    <location>
        <position position="117"/>
    </location>
</feature>
<sequence length="117" mass="13250">MSDGSTATRWASGGGAFPHWWKYNLGTGITKTVVKLRIYTYKDVTGAGLKDFTLQGSNNDSDYTVIYTGAATDVADTWQEFTFTNSTAYRYYKVNATTNYRPDNYITFWEVEMMEAV</sequence>
<protein>
    <recommendedName>
        <fullName evidence="1">F5/8 type C domain-containing protein</fullName>
    </recommendedName>
</protein>
<proteinExistence type="predicted"/>
<evidence type="ECO:0000313" key="2">
    <source>
        <dbReference type="EMBL" id="KKU36349.1"/>
    </source>
</evidence>
<dbReference type="AlphaFoldDB" id="A0A0G1PUB5"/>
<accession>A0A0G1PUB5</accession>
<name>A0A0G1PUB5_9BACT</name>
<dbReference type="Proteomes" id="UP000034067">
    <property type="component" value="Unassembled WGS sequence"/>
</dbReference>
<reference evidence="2 3" key="1">
    <citation type="journal article" date="2015" name="Nature">
        <title>rRNA introns, odd ribosomes, and small enigmatic genomes across a large radiation of phyla.</title>
        <authorList>
            <person name="Brown C.T."/>
            <person name="Hug L.A."/>
            <person name="Thomas B.C."/>
            <person name="Sharon I."/>
            <person name="Castelle C.J."/>
            <person name="Singh A."/>
            <person name="Wilkins M.J."/>
            <person name="Williams K.H."/>
            <person name="Banfield J.F."/>
        </authorList>
    </citation>
    <scope>NUCLEOTIDE SEQUENCE [LARGE SCALE GENOMIC DNA]</scope>
</reference>
<dbReference type="PROSITE" id="PS50022">
    <property type="entry name" value="FA58C_3"/>
    <property type="match status" value="1"/>
</dbReference>
<gene>
    <name evidence="2" type="ORF">UX48_C0007G0014</name>
</gene>
<comment type="caution">
    <text evidence="2">The sequence shown here is derived from an EMBL/GenBank/DDBJ whole genome shotgun (WGS) entry which is preliminary data.</text>
</comment>
<dbReference type="EMBL" id="LCMJ01000007">
    <property type="protein sequence ID" value="KKU36349.1"/>
    <property type="molecule type" value="Genomic_DNA"/>
</dbReference>
<dbReference type="InterPro" id="IPR008979">
    <property type="entry name" value="Galactose-bd-like_sf"/>
</dbReference>
<feature type="domain" description="F5/8 type C" evidence="1">
    <location>
        <begin position="1"/>
        <end position="116"/>
    </location>
</feature>
<evidence type="ECO:0000313" key="3">
    <source>
        <dbReference type="Proteomes" id="UP000034067"/>
    </source>
</evidence>
<evidence type="ECO:0000259" key="1">
    <source>
        <dbReference type="PROSITE" id="PS50022"/>
    </source>
</evidence>
<dbReference type="SUPFAM" id="SSF49785">
    <property type="entry name" value="Galactose-binding domain-like"/>
    <property type="match status" value="1"/>
</dbReference>
<organism evidence="2 3">
    <name type="scientific">Candidatus Azambacteria bacterium GW2011_GWB1_46_27</name>
    <dbReference type="NCBI Taxonomy" id="1618617"/>
    <lineage>
        <taxon>Bacteria</taxon>
        <taxon>Candidatus Azamiibacteriota</taxon>
    </lineage>
</organism>
<dbReference type="Gene3D" id="2.60.120.260">
    <property type="entry name" value="Galactose-binding domain-like"/>
    <property type="match status" value="1"/>
</dbReference>
<dbReference type="Pfam" id="PF22633">
    <property type="entry name" value="F5_F8_type_C_2"/>
    <property type="match status" value="1"/>
</dbReference>
<dbReference type="InterPro" id="IPR000421">
    <property type="entry name" value="FA58C"/>
</dbReference>